<dbReference type="CDD" id="cd05466">
    <property type="entry name" value="PBP2_LTTR_substrate"/>
    <property type="match status" value="1"/>
</dbReference>
<evidence type="ECO:0000256" key="7">
    <source>
        <dbReference type="ARBA" id="ARBA00056658"/>
    </source>
</evidence>
<dbReference type="Proteomes" id="UP000069443">
    <property type="component" value="Unassembled WGS sequence"/>
</dbReference>
<dbReference type="InterPro" id="IPR036388">
    <property type="entry name" value="WH-like_DNA-bd_sf"/>
</dbReference>
<comment type="similarity">
    <text evidence="1">Belongs to the LysR transcriptional regulatory family.</text>
</comment>
<evidence type="ECO:0000256" key="3">
    <source>
        <dbReference type="ARBA" id="ARBA00023125"/>
    </source>
</evidence>
<dbReference type="PANTHER" id="PTHR30346:SF17">
    <property type="entry name" value="LYSR FAMILY TRANSCRIPTIONAL REGULATOR"/>
    <property type="match status" value="1"/>
</dbReference>
<evidence type="ECO:0000256" key="2">
    <source>
        <dbReference type="ARBA" id="ARBA00023015"/>
    </source>
</evidence>
<dbReference type="FunFam" id="1.10.10.10:FF:000001">
    <property type="entry name" value="LysR family transcriptional regulator"/>
    <property type="match status" value="1"/>
</dbReference>
<protein>
    <recommendedName>
        <fullName evidence="6">Probable hydrogen peroxide-inducible genes activator</fullName>
    </recommendedName>
</protein>
<dbReference type="InterPro" id="IPR000847">
    <property type="entry name" value="LysR_HTH_N"/>
</dbReference>
<dbReference type="Pfam" id="PF00126">
    <property type="entry name" value="HTH_1"/>
    <property type="match status" value="1"/>
</dbReference>
<comment type="caution">
    <text evidence="9">The sequence shown here is derived from an EMBL/GenBank/DDBJ whole genome shotgun (WGS) entry which is preliminary data.</text>
</comment>
<dbReference type="GO" id="GO:0003677">
    <property type="term" value="F:DNA binding"/>
    <property type="evidence" value="ECO:0007669"/>
    <property type="project" value="UniProtKB-KW"/>
</dbReference>
<accession>A0A100WHZ3</accession>
<dbReference type="Pfam" id="PF03466">
    <property type="entry name" value="LysR_substrate"/>
    <property type="match status" value="1"/>
</dbReference>
<dbReference type="PANTHER" id="PTHR30346">
    <property type="entry name" value="TRANSCRIPTIONAL DUAL REGULATOR HCAR-RELATED"/>
    <property type="match status" value="1"/>
</dbReference>
<evidence type="ECO:0000313" key="10">
    <source>
        <dbReference type="Proteomes" id="UP000069443"/>
    </source>
</evidence>
<organism evidence="9 10">
    <name type="scientific">Mycolicibacterium canariasense</name>
    <name type="common">Mycobacterium canariasense</name>
    <dbReference type="NCBI Taxonomy" id="228230"/>
    <lineage>
        <taxon>Bacteria</taxon>
        <taxon>Bacillati</taxon>
        <taxon>Actinomycetota</taxon>
        <taxon>Actinomycetes</taxon>
        <taxon>Mycobacteriales</taxon>
        <taxon>Mycobacteriaceae</taxon>
        <taxon>Mycolicibacterium</taxon>
    </lineage>
</organism>
<keyword evidence="10" id="KW-1185">Reference proteome</keyword>
<gene>
    <name evidence="9" type="ORF">RMCC_5209</name>
</gene>
<evidence type="ECO:0000256" key="1">
    <source>
        <dbReference type="ARBA" id="ARBA00009437"/>
    </source>
</evidence>
<comment type="function">
    <text evidence="7">Required for the induction the katG gene for catalase. Involved in the response to hydrogen peroxide.</text>
</comment>
<dbReference type="InterPro" id="IPR005119">
    <property type="entry name" value="LysR_subst-bd"/>
</dbReference>
<evidence type="ECO:0000313" key="9">
    <source>
        <dbReference type="EMBL" id="GAS98244.1"/>
    </source>
</evidence>
<keyword evidence="2" id="KW-0805">Transcription regulation</keyword>
<dbReference type="SUPFAM" id="SSF46785">
    <property type="entry name" value="Winged helix' DNA-binding domain"/>
    <property type="match status" value="1"/>
</dbReference>
<reference evidence="10" key="2">
    <citation type="submission" date="2016-02" db="EMBL/GenBank/DDBJ databases">
        <title>Draft genome sequence of five rapidly growing Mycobacterium species.</title>
        <authorList>
            <person name="Katahira K."/>
            <person name="Gotou Y."/>
            <person name="Iida K."/>
            <person name="Ogura Y."/>
            <person name="Hayashi T."/>
        </authorList>
    </citation>
    <scope>NUCLEOTIDE SEQUENCE [LARGE SCALE GENOMIC DNA]</scope>
    <source>
        <strain evidence="10">JCM15298</strain>
    </source>
</reference>
<dbReference type="GO" id="GO:0032993">
    <property type="term" value="C:protein-DNA complex"/>
    <property type="evidence" value="ECO:0007669"/>
    <property type="project" value="TreeGrafter"/>
</dbReference>
<keyword evidence="5" id="KW-0804">Transcription</keyword>
<dbReference type="GO" id="GO:0003700">
    <property type="term" value="F:DNA-binding transcription factor activity"/>
    <property type="evidence" value="ECO:0007669"/>
    <property type="project" value="InterPro"/>
</dbReference>
<evidence type="ECO:0000256" key="6">
    <source>
        <dbReference type="ARBA" id="ARBA00040885"/>
    </source>
</evidence>
<dbReference type="STRING" id="228230.RMCC_5209"/>
<evidence type="ECO:0000256" key="5">
    <source>
        <dbReference type="ARBA" id="ARBA00023163"/>
    </source>
</evidence>
<dbReference type="SUPFAM" id="SSF53850">
    <property type="entry name" value="Periplasmic binding protein-like II"/>
    <property type="match status" value="1"/>
</dbReference>
<dbReference type="PRINTS" id="PR00039">
    <property type="entry name" value="HTHLYSR"/>
</dbReference>
<dbReference type="AlphaFoldDB" id="A0A100WHZ3"/>
<name>A0A100WHZ3_MYCCR</name>
<keyword evidence="4" id="KW-0010">Activator</keyword>
<dbReference type="EMBL" id="BCSY01000081">
    <property type="protein sequence ID" value="GAS98244.1"/>
    <property type="molecule type" value="Genomic_DNA"/>
</dbReference>
<proteinExistence type="inferred from homology"/>
<feature type="domain" description="HTH lysR-type" evidence="8">
    <location>
        <begin position="10"/>
        <end position="67"/>
    </location>
</feature>
<dbReference type="Gene3D" id="1.10.10.10">
    <property type="entry name" value="Winged helix-like DNA-binding domain superfamily/Winged helix DNA-binding domain"/>
    <property type="match status" value="1"/>
</dbReference>
<evidence type="ECO:0000259" key="8">
    <source>
        <dbReference type="PROSITE" id="PS50931"/>
    </source>
</evidence>
<sequence length="321" mass="34749">MFAESYDQSVELRQLEAFVAVGTELHFGRAAEKLHIGQPTLSDLVRRLERELGAALLTRTTRRVALTQAGSELLGRAKLIIDSVEGATAAVRRIAEGGAGRVRIGVTPPVAPILAPHLAAAFKELAPDVELTIRRMWLPDLERTVAEIDGELDLAITCAEVPDPPGIISEIFCAEPLFVSLRPDHRLAGRHGIDLDELVGETLGLHSEALFPAWTLAQRQVLEAAGVSPPTVELTDTDLSACRWAAQAEVDWILTTKSVAGKHMSTPLIPLAPELHVPYTLQWCPIRAASAAVGRFVDLALSVDVPSGWVTQPDHLRHDEA</sequence>
<reference evidence="10" key="1">
    <citation type="journal article" date="2016" name="Genome Announc.">
        <title>Draft Genome Sequences of Five Rapidly Growing Mycobacterium Species, M. thermoresistibile, M. fortuitum subsp. acetamidolyticum, M. canariasense, M. brisbanense, and M. novocastrense.</title>
        <authorList>
            <person name="Katahira K."/>
            <person name="Ogura Y."/>
            <person name="Gotoh Y."/>
            <person name="Hayashi T."/>
        </authorList>
    </citation>
    <scope>NUCLEOTIDE SEQUENCE [LARGE SCALE GENOMIC DNA]</scope>
    <source>
        <strain evidence="10">JCM15298</strain>
    </source>
</reference>
<dbReference type="Gene3D" id="3.40.190.290">
    <property type="match status" value="1"/>
</dbReference>
<evidence type="ECO:0000256" key="4">
    <source>
        <dbReference type="ARBA" id="ARBA00023159"/>
    </source>
</evidence>
<dbReference type="InterPro" id="IPR036390">
    <property type="entry name" value="WH_DNA-bd_sf"/>
</dbReference>
<keyword evidence="3" id="KW-0238">DNA-binding</keyword>
<dbReference type="PROSITE" id="PS50931">
    <property type="entry name" value="HTH_LYSR"/>
    <property type="match status" value="1"/>
</dbReference>